<dbReference type="InterPro" id="IPR003598">
    <property type="entry name" value="Ig_sub2"/>
</dbReference>
<dbReference type="InterPro" id="IPR013783">
    <property type="entry name" value="Ig-like_fold"/>
</dbReference>
<feature type="domain" description="Ig-like" evidence="5">
    <location>
        <begin position="143"/>
        <end position="232"/>
    </location>
</feature>
<keyword evidence="2" id="KW-0393">Immunoglobulin domain</keyword>
<dbReference type="Proteomes" id="UP000492821">
    <property type="component" value="Unassembled WGS sequence"/>
</dbReference>
<dbReference type="SMART" id="SM00408">
    <property type="entry name" value="IGc2"/>
    <property type="match status" value="2"/>
</dbReference>
<protein>
    <submittedName>
        <fullName evidence="7">Ig-like domain-containing protein</fullName>
    </submittedName>
</protein>
<dbReference type="GO" id="GO:0030424">
    <property type="term" value="C:axon"/>
    <property type="evidence" value="ECO:0007669"/>
    <property type="project" value="TreeGrafter"/>
</dbReference>
<feature type="chain" id="PRO_5029008625" evidence="4">
    <location>
        <begin position="21"/>
        <end position="338"/>
    </location>
</feature>
<dbReference type="Gene3D" id="2.60.40.10">
    <property type="entry name" value="Immunoglobulins"/>
    <property type="match status" value="2"/>
</dbReference>
<proteinExistence type="predicted"/>
<dbReference type="InterPro" id="IPR007110">
    <property type="entry name" value="Ig-like_dom"/>
</dbReference>
<keyword evidence="3" id="KW-1133">Transmembrane helix</keyword>
<sequence length="338" mass="36744">MFTKLSSIVIIALTASAGLARPADFESILSTNTAIRQSNIMINRVMGKVGTNKMFSCDPIFNSNGVLMSAMWYKDGVEIGEITNEENLIFENRTVTLEKPPPKVGFLIISNLQPQDEGDYWCIRKDTGTLGEISRIRIAFMTPVAEGVLLVSRPDRPVSGETVEVECASTTAFPVPAVSWEFNSAPLPVNSKHEVASNGSLLIHNYSAVDAGTYTCILTNFAGSTQASTTLSAPYRLPENTATASAWHVDCNSVKIGTTWFLLGCVSTIGLGIVYLLSGMIYYRLRNRRPATAITPTGAAYSNLWRSLMRADPALAPGFRKVIAPIPENPRLLATMEI</sequence>
<dbReference type="WBParaSite" id="Pan_g23859.t1">
    <property type="protein sequence ID" value="Pan_g23859.t1"/>
    <property type="gene ID" value="Pan_g23859"/>
</dbReference>
<keyword evidence="1" id="KW-0677">Repeat</keyword>
<keyword evidence="3" id="KW-0812">Transmembrane</keyword>
<name>A0A7E4VQ95_PANRE</name>
<evidence type="ECO:0000313" key="6">
    <source>
        <dbReference type="Proteomes" id="UP000492821"/>
    </source>
</evidence>
<dbReference type="GO" id="GO:0005886">
    <property type="term" value="C:plasma membrane"/>
    <property type="evidence" value="ECO:0007669"/>
    <property type="project" value="TreeGrafter"/>
</dbReference>
<dbReference type="AlphaFoldDB" id="A0A7E4VQ95"/>
<dbReference type="GO" id="GO:0098632">
    <property type="term" value="F:cell-cell adhesion mediator activity"/>
    <property type="evidence" value="ECO:0007669"/>
    <property type="project" value="TreeGrafter"/>
</dbReference>
<feature type="signal peptide" evidence="4">
    <location>
        <begin position="1"/>
        <end position="20"/>
    </location>
</feature>
<dbReference type="Pfam" id="PF13927">
    <property type="entry name" value="Ig_3"/>
    <property type="match status" value="1"/>
</dbReference>
<dbReference type="GO" id="GO:0007156">
    <property type="term" value="P:homophilic cell adhesion via plasma membrane adhesion molecules"/>
    <property type="evidence" value="ECO:0007669"/>
    <property type="project" value="TreeGrafter"/>
</dbReference>
<dbReference type="SUPFAM" id="SSF48726">
    <property type="entry name" value="Immunoglobulin"/>
    <property type="match status" value="2"/>
</dbReference>
<dbReference type="PROSITE" id="PS50835">
    <property type="entry name" value="IG_LIKE"/>
    <property type="match status" value="2"/>
</dbReference>
<dbReference type="PANTHER" id="PTHR10075:SF14">
    <property type="entry name" value="CELL ADHESION MOLECULE DSCAM2-RELATED"/>
    <property type="match status" value="1"/>
</dbReference>
<feature type="domain" description="Ig-like" evidence="5">
    <location>
        <begin position="22"/>
        <end position="139"/>
    </location>
</feature>
<dbReference type="PANTHER" id="PTHR10075">
    <property type="entry name" value="BASIGIN RELATED"/>
    <property type="match status" value="1"/>
</dbReference>
<dbReference type="GO" id="GO:0070593">
    <property type="term" value="P:dendrite self-avoidance"/>
    <property type="evidence" value="ECO:0007669"/>
    <property type="project" value="TreeGrafter"/>
</dbReference>
<evidence type="ECO:0000256" key="1">
    <source>
        <dbReference type="ARBA" id="ARBA00022737"/>
    </source>
</evidence>
<dbReference type="SMART" id="SM00409">
    <property type="entry name" value="IG"/>
    <property type="match status" value="2"/>
</dbReference>
<evidence type="ECO:0000313" key="7">
    <source>
        <dbReference type="WBParaSite" id="Pan_g23859.t1"/>
    </source>
</evidence>
<dbReference type="InterPro" id="IPR036179">
    <property type="entry name" value="Ig-like_dom_sf"/>
</dbReference>
<keyword evidence="4" id="KW-0732">Signal</keyword>
<dbReference type="GO" id="GO:0007411">
    <property type="term" value="P:axon guidance"/>
    <property type="evidence" value="ECO:0007669"/>
    <property type="project" value="TreeGrafter"/>
</dbReference>
<feature type="transmembrane region" description="Helical" evidence="3">
    <location>
        <begin position="260"/>
        <end position="283"/>
    </location>
</feature>
<reference evidence="7" key="2">
    <citation type="submission" date="2020-10" db="UniProtKB">
        <authorList>
            <consortium name="WormBaseParasite"/>
        </authorList>
    </citation>
    <scope>IDENTIFICATION</scope>
</reference>
<keyword evidence="6" id="KW-1185">Reference proteome</keyword>
<dbReference type="CDD" id="cd00096">
    <property type="entry name" value="Ig"/>
    <property type="match status" value="1"/>
</dbReference>
<evidence type="ECO:0000256" key="2">
    <source>
        <dbReference type="ARBA" id="ARBA00023319"/>
    </source>
</evidence>
<accession>A0A7E4VQ95</accession>
<organism evidence="6 7">
    <name type="scientific">Panagrellus redivivus</name>
    <name type="common">Microworm</name>
    <dbReference type="NCBI Taxonomy" id="6233"/>
    <lineage>
        <taxon>Eukaryota</taxon>
        <taxon>Metazoa</taxon>
        <taxon>Ecdysozoa</taxon>
        <taxon>Nematoda</taxon>
        <taxon>Chromadorea</taxon>
        <taxon>Rhabditida</taxon>
        <taxon>Tylenchina</taxon>
        <taxon>Panagrolaimomorpha</taxon>
        <taxon>Panagrolaimoidea</taxon>
        <taxon>Panagrolaimidae</taxon>
        <taxon>Panagrellus</taxon>
    </lineage>
</organism>
<reference evidence="6" key="1">
    <citation type="journal article" date="2013" name="Genetics">
        <title>The draft genome and transcriptome of Panagrellus redivivus are shaped by the harsh demands of a free-living lifestyle.</title>
        <authorList>
            <person name="Srinivasan J."/>
            <person name="Dillman A.R."/>
            <person name="Macchietto M.G."/>
            <person name="Heikkinen L."/>
            <person name="Lakso M."/>
            <person name="Fracchia K.M."/>
            <person name="Antoshechkin I."/>
            <person name="Mortazavi A."/>
            <person name="Wong G."/>
            <person name="Sternberg P.W."/>
        </authorList>
    </citation>
    <scope>NUCLEOTIDE SEQUENCE [LARGE SCALE GENOMIC DNA]</scope>
    <source>
        <strain evidence="6">MT8872</strain>
    </source>
</reference>
<evidence type="ECO:0000259" key="5">
    <source>
        <dbReference type="PROSITE" id="PS50835"/>
    </source>
</evidence>
<evidence type="ECO:0000256" key="3">
    <source>
        <dbReference type="SAM" id="Phobius"/>
    </source>
</evidence>
<evidence type="ECO:0000256" key="4">
    <source>
        <dbReference type="SAM" id="SignalP"/>
    </source>
</evidence>
<dbReference type="InterPro" id="IPR003599">
    <property type="entry name" value="Ig_sub"/>
</dbReference>
<keyword evidence="3" id="KW-0472">Membrane</keyword>